<feature type="region of interest" description="Disordered" evidence="1">
    <location>
        <begin position="227"/>
        <end position="264"/>
    </location>
</feature>
<dbReference type="EMBL" id="NAJQ01000503">
    <property type="protein sequence ID" value="TKA68516.1"/>
    <property type="molecule type" value="Genomic_DNA"/>
</dbReference>
<keyword evidence="3" id="KW-1185">Reference proteome</keyword>
<comment type="caution">
    <text evidence="2">The sequence shown here is derived from an EMBL/GenBank/DDBJ whole genome shotgun (WGS) entry which is preliminary data.</text>
</comment>
<sequence>MDDDTPTPSSEGTDSLSDLKPRPLNFSRPRNFSRPKPVSVDSKERLHHDRSGTAQSTRNNNITAFSSNNNNTTSHEQLPYEPRFSIDSNNTDSTTSEPSSAASEFAWDGALGELRSRRRPNEYDSNQRYSKGSSLTPSHSGGSSTTAVASNGSDAPMLASELAPSQPPPPPIPTRHPRILKSTGPTAQQPHLPHPSPRDSLSSLNTTATTTATRGDWEDTASHHTVSVAGDTNTHPDGNLREEGNNNSSSSWSSSEYDVSGLSPSEIRKLRKKGINPALYAEMKAARKGKGKWVGPLVGNTFIG</sequence>
<organism evidence="2 3">
    <name type="scientific">Friedmanniomyces simplex</name>
    <dbReference type="NCBI Taxonomy" id="329884"/>
    <lineage>
        <taxon>Eukaryota</taxon>
        <taxon>Fungi</taxon>
        <taxon>Dikarya</taxon>
        <taxon>Ascomycota</taxon>
        <taxon>Pezizomycotina</taxon>
        <taxon>Dothideomycetes</taxon>
        <taxon>Dothideomycetidae</taxon>
        <taxon>Mycosphaerellales</taxon>
        <taxon>Teratosphaeriaceae</taxon>
        <taxon>Friedmanniomyces</taxon>
    </lineage>
</organism>
<feature type="compositionally biased region" description="Low complexity" evidence="1">
    <location>
        <begin position="59"/>
        <end position="74"/>
    </location>
</feature>
<feature type="compositionally biased region" description="Polar residues" evidence="1">
    <location>
        <begin position="1"/>
        <end position="16"/>
    </location>
</feature>
<accession>A0A4U0X008</accession>
<dbReference type="Proteomes" id="UP000309340">
    <property type="component" value="Unassembled WGS sequence"/>
</dbReference>
<evidence type="ECO:0000256" key="1">
    <source>
        <dbReference type="SAM" id="MobiDB-lite"/>
    </source>
</evidence>
<feature type="compositionally biased region" description="Low complexity" evidence="1">
    <location>
        <begin position="245"/>
        <end position="255"/>
    </location>
</feature>
<feature type="compositionally biased region" description="Pro residues" evidence="1">
    <location>
        <begin position="165"/>
        <end position="174"/>
    </location>
</feature>
<gene>
    <name evidence="2" type="ORF">B0A55_08176</name>
</gene>
<protein>
    <submittedName>
        <fullName evidence="2">Uncharacterized protein</fullName>
    </submittedName>
</protein>
<feature type="region of interest" description="Disordered" evidence="1">
    <location>
        <begin position="1"/>
        <end position="204"/>
    </location>
</feature>
<feature type="compositionally biased region" description="Low complexity" evidence="1">
    <location>
        <begin position="85"/>
        <end position="104"/>
    </location>
</feature>
<reference evidence="2 3" key="1">
    <citation type="submission" date="2017-03" db="EMBL/GenBank/DDBJ databases">
        <title>Genomes of endolithic fungi from Antarctica.</title>
        <authorList>
            <person name="Coleine C."/>
            <person name="Masonjones S."/>
            <person name="Stajich J.E."/>
        </authorList>
    </citation>
    <scope>NUCLEOTIDE SEQUENCE [LARGE SCALE GENOMIC DNA]</scope>
    <source>
        <strain evidence="2 3">CCFEE 5184</strain>
    </source>
</reference>
<feature type="compositionally biased region" description="Basic and acidic residues" evidence="1">
    <location>
        <begin position="41"/>
        <end position="51"/>
    </location>
</feature>
<name>A0A4U0X008_9PEZI</name>
<dbReference type="OrthoDB" id="5431248at2759"/>
<evidence type="ECO:0000313" key="2">
    <source>
        <dbReference type="EMBL" id="TKA68516.1"/>
    </source>
</evidence>
<feature type="compositionally biased region" description="Low complexity" evidence="1">
    <location>
        <begin position="132"/>
        <end position="146"/>
    </location>
</feature>
<dbReference type="AlphaFoldDB" id="A0A4U0X008"/>
<proteinExistence type="predicted"/>
<evidence type="ECO:0000313" key="3">
    <source>
        <dbReference type="Proteomes" id="UP000309340"/>
    </source>
</evidence>